<proteinExistence type="predicted"/>
<evidence type="ECO:0000313" key="2">
    <source>
        <dbReference type="EMBL" id="OXA45883.1"/>
    </source>
</evidence>
<organism evidence="2 3">
    <name type="scientific">Folsomia candida</name>
    <name type="common">Springtail</name>
    <dbReference type="NCBI Taxonomy" id="158441"/>
    <lineage>
        <taxon>Eukaryota</taxon>
        <taxon>Metazoa</taxon>
        <taxon>Ecdysozoa</taxon>
        <taxon>Arthropoda</taxon>
        <taxon>Hexapoda</taxon>
        <taxon>Collembola</taxon>
        <taxon>Entomobryomorpha</taxon>
        <taxon>Isotomoidea</taxon>
        <taxon>Isotomidae</taxon>
        <taxon>Proisotominae</taxon>
        <taxon>Folsomia</taxon>
    </lineage>
</organism>
<protein>
    <submittedName>
        <fullName evidence="2">Uncharacterized protein</fullName>
    </submittedName>
</protein>
<dbReference type="Proteomes" id="UP000198287">
    <property type="component" value="Unassembled WGS sequence"/>
</dbReference>
<accession>A0A226DKY5</accession>
<sequence>MYATSYLLHLPRRRPGRRHDRDDAHHHRRHLSQKQLVAQLITSSPFNPTFAEVKLNPLGQPGSIRIILLIPLAPCPLITRRVDDDDNDDDDNLAELKYPGRRQPLRLAPLSRETFSTRKVPVFCLRITKISLVYVWEKVVETLPGDQPSVGRSVAVTAQQSSTPPGLEFQERVVSRQEEKRVSECLFEACPSLEATTDNERLLENPQCRPKRRWNGRVNASRGIHGAIPRAILPEKGARARHHTGRGREKQDLSWRKFIPLFLLKMMMVRVPKFPRKIDISEKVKVVKAYPHISTVSSMHAAKSPDLNIRQTQQSLRLPAFDTREKATRKEPKPREKVVVALEWSRVVVGST</sequence>
<name>A0A226DKY5_FOLCA</name>
<dbReference type="AlphaFoldDB" id="A0A226DKY5"/>
<evidence type="ECO:0000256" key="1">
    <source>
        <dbReference type="SAM" id="MobiDB-lite"/>
    </source>
</evidence>
<comment type="caution">
    <text evidence="2">The sequence shown here is derived from an EMBL/GenBank/DDBJ whole genome shotgun (WGS) entry which is preliminary data.</text>
</comment>
<reference evidence="2 3" key="1">
    <citation type="submission" date="2015-12" db="EMBL/GenBank/DDBJ databases">
        <title>The genome of Folsomia candida.</title>
        <authorList>
            <person name="Faddeeva A."/>
            <person name="Derks M.F."/>
            <person name="Anvar Y."/>
            <person name="Smit S."/>
            <person name="Van Straalen N."/>
            <person name="Roelofs D."/>
        </authorList>
    </citation>
    <scope>NUCLEOTIDE SEQUENCE [LARGE SCALE GENOMIC DNA]</scope>
    <source>
        <strain evidence="2 3">VU population</strain>
        <tissue evidence="2">Whole body</tissue>
    </source>
</reference>
<gene>
    <name evidence="2" type="ORF">Fcan01_19384</name>
</gene>
<evidence type="ECO:0000313" key="3">
    <source>
        <dbReference type="Proteomes" id="UP000198287"/>
    </source>
</evidence>
<dbReference type="EMBL" id="LNIX01000016">
    <property type="protein sequence ID" value="OXA45883.1"/>
    <property type="molecule type" value="Genomic_DNA"/>
</dbReference>
<feature type="region of interest" description="Disordered" evidence="1">
    <location>
        <begin position="11"/>
        <end position="31"/>
    </location>
</feature>
<keyword evidence="3" id="KW-1185">Reference proteome</keyword>